<proteinExistence type="predicted"/>
<dbReference type="Proteomes" id="UP000324705">
    <property type="component" value="Chromosome 2A"/>
</dbReference>
<dbReference type="PANTHER" id="PTHR22597">
    <property type="entry name" value="POLYCOMB GROUP PROTEIN"/>
    <property type="match status" value="1"/>
</dbReference>
<dbReference type="AlphaFoldDB" id="A0A9R1NFV7"/>
<gene>
    <name evidence="4" type="ORF">TRITD_2Av1G000190</name>
</gene>
<accession>A0A9R1NFV7</accession>
<dbReference type="GO" id="GO:0005634">
    <property type="term" value="C:nucleus"/>
    <property type="evidence" value="ECO:0007669"/>
    <property type="project" value="UniProtKB-ARBA"/>
</dbReference>
<keyword evidence="2" id="KW-0804">Transcription</keyword>
<evidence type="ECO:0000313" key="4">
    <source>
        <dbReference type="EMBL" id="VAH24147.1"/>
    </source>
</evidence>
<dbReference type="GO" id="GO:0031490">
    <property type="term" value="F:chromatin DNA binding"/>
    <property type="evidence" value="ECO:0007669"/>
    <property type="project" value="TreeGrafter"/>
</dbReference>
<keyword evidence="5" id="KW-1185">Reference proteome</keyword>
<evidence type="ECO:0000256" key="1">
    <source>
        <dbReference type="ARBA" id="ARBA00023015"/>
    </source>
</evidence>
<dbReference type="PANTHER" id="PTHR22597:SF23">
    <property type="entry name" value="POLYCOMB PROTEIN VEFS-BOX DOMAIN-CONTAINING PROTEIN"/>
    <property type="match status" value="1"/>
</dbReference>
<evidence type="ECO:0000256" key="2">
    <source>
        <dbReference type="ARBA" id="ARBA00023163"/>
    </source>
</evidence>
<organism evidence="4 5">
    <name type="scientific">Triticum turgidum subsp. durum</name>
    <name type="common">Durum wheat</name>
    <name type="synonym">Triticum durum</name>
    <dbReference type="NCBI Taxonomy" id="4567"/>
    <lineage>
        <taxon>Eukaryota</taxon>
        <taxon>Viridiplantae</taxon>
        <taxon>Streptophyta</taxon>
        <taxon>Embryophyta</taxon>
        <taxon>Tracheophyta</taxon>
        <taxon>Spermatophyta</taxon>
        <taxon>Magnoliopsida</taxon>
        <taxon>Liliopsida</taxon>
        <taxon>Poales</taxon>
        <taxon>Poaceae</taxon>
        <taxon>BOP clade</taxon>
        <taxon>Pooideae</taxon>
        <taxon>Triticodae</taxon>
        <taxon>Triticeae</taxon>
        <taxon>Triticinae</taxon>
        <taxon>Triticum</taxon>
    </lineage>
</organism>
<evidence type="ECO:0000313" key="5">
    <source>
        <dbReference type="Proteomes" id="UP000324705"/>
    </source>
</evidence>
<evidence type="ECO:0000259" key="3">
    <source>
        <dbReference type="Pfam" id="PF24663"/>
    </source>
</evidence>
<protein>
    <recommendedName>
        <fullName evidence="3">DUF7651 domain-containing protein</fullName>
    </recommendedName>
</protein>
<reference evidence="4 5" key="1">
    <citation type="submission" date="2017-09" db="EMBL/GenBank/DDBJ databases">
        <authorList>
            <consortium name="International Durum Wheat Genome Sequencing Consortium (IDWGSC)"/>
            <person name="Milanesi L."/>
        </authorList>
    </citation>
    <scope>NUCLEOTIDE SEQUENCE [LARGE SCALE GENOMIC DNA]</scope>
    <source>
        <strain evidence="5">cv. Svevo</strain>
    </source>
</reference>
<dbReference type="EMBL" id="LT934113">
    <property type="protein sequence ID" value="VAH24147.1"/>
    <property type="molecule type" value="Genomic_DNA"/>
</dbReference>
<keyword evidence="1" id="KW-0805">Transcription regulation</keyword>
<name>A0A9R1NFV7_TRITD</name>
<dbReference type="Pfam" id="PF24663">
    <property type="entry name" value="DUF7651"/>
    <property type="match status" value="1"/>
</dbReference>
<sequence>MSSLLLKKPSSCTASQLSSAMLSKNEPLIMYCTIYPAFLQRCLHYMIQANRKKRIQLTVSLSRGTNTDHNIFPLYVLLATPTSDSIPLEGHSPIYRFSRACLLTSFTEFASKDHNKATFTIPDVKNIAATSRACNLSIILIRCVSDSEGQVGENNCSGDHVEASALRI</sequence>
<dbReference type="InterPro" id="IPR056068">
    <property type="entry name" value="EMF2-like_DUF7651"/>
</dbReference>
<feature type="domain" description="DUF7651" evidence="3">
    <location>
        <begin position="44"/>
        <end position="155"/>
    </location>
</feature>
<dbReference type="Gramene" id="TRITD2Av1G000190.21">
    <property type="protein sequence ID" value="TRITD2Av1G000190.21"/>
    <property type="gene ID" value="TRITD2Av1G000190"/>
</dbReference>